<dbReference type="RefSeq" id="WP_096565575.1">
    <property type="nucleotide sequence ID" value="NZ_BJCE01000012.1"/>
</dbReference>
<protein>
    <submittedName>
        <fullName evidence="1">Uncharacterized protein</fullName>
    </submittedName>
</protein>
<proteinExistence type="predicted"/>
<gene>
    <name evidence="1" type="ORF">SR1949_06270</name>
</gene>
<comment type="caution">
    <text evidence="1">The sequence shown here is derived from an EMBL/GenBank/DDBJ whole genome shotgun (WGS) entry which is preliminary data.</text>
</comment>
<dbReference type="Proteomes" id="UP000300142">
    <property type="component" value="Unassembled WGS sequence"/>
</dbReference>
<reference evidence="2" key="1">
    <citation type="submission" date="2019-02" db="EMBL/GenBank/DDBJ databases">
        <title>Draft genome sequence of Sphaerospermopsis reniformis NIES-1949.</title>
        <authorList>
            <person name="Yamaguchi H."/>
            <person name="Suzuki S."/>
            <person name="Kawachi M."/>
        </authorList>
    </citation>
    <scope>NUCLEOTIDE SEQUENCE [LARGE SCALE GENOMIC DNA]</scope>
    <source>
        <strain evidence="2">NIES-1949</strain>
    </source>
</reference>
<keyword evidence="2" id="KW-1185">Reference proteome</keyword>
<name>A0A479ZWI3_9CYAN</name>
<dbReference type="EMBL" id="BJCE01000012">
    <property type="protein sequence ID" value="GCL35531.1"/>
    <property type="molecule type" value="Genomic_DNA"/>
</dbReference>
<organism evidence="1 2">
    <name type="scientific">Sphaerospermopsis reniformis</name>
    <dbReference type="NCBI Taxonomy" id="531300"/>
    <lineage>
        <taxon>Bacteria</taxon>
        <taxon>Bacillati</taxon>
        <taxon>Cyanobacteriota</taxon>
        <taxon>Cyanophyceae</taxon>
        <taxon>Nostocales</taxon>
        <taxon>Aphanizomenonaceae</taxon>
        <taxon>Sphaerospermopsis</taxon>
    </lineage>
</organism>
<evidence type="ECO:0000313" key="2">
    <source>
        <dbReference type="Proteomes" id="UP000300142"/>
    </source>
</evidence>
<accession>A0A479ZWI3</accession>
<dbReference type="AlphaFoldDB" id="A0A479ZWI3"/>
<sequence length="87" mass="9776">MAAIMNTELHSVQVNGLFQKLTLEEMESTSGGNTVIPLWSSGLAAFSLNMFCDELNSLFSEYYIPPIFNDNKLFTVDFSEIDIYLVV</sequence>
<evidence type="ECO:0000313" key="1">
    <source>
        <dbReference type="EMBL" id="GCL35531.1"/>
    </source>
</evidence>